<keyword evidence="3" id="KW-1185">Reference proteome</keyword>
<dbReference type="EMBL" id="JADNRY010000184">
    <property type="protein sequence ID" value="KAF9062016.1"/>
    <property type="molecule type" value="Genomic_DNA"/>
</dbReference>
<protein>
    <submittedName>
        <fullName evidence="2">Uncharacterized protein</fullName>
    </submittedName>
</protein>
<dbReference type="AlphaFoldDB" id="A0A9P5PBK5"/>
<organism evidence="2 3">
    <name type="scientific">Rhodocollybia butyracea</name>
    <dbReference type="NCBI Taxonomy" id="206335"/>
    <lineage>
        <taxon>Eukaryota</taxon>
        <taxon>Fungi</taxon>
        <taxon>Dikarya</taxon>
        <taxon>Basidiomycota</taxon>
        <taxon>Agaricomycotina</taxon>
        <taxon>Agaricomycetes</taxon>
        <taxon>Agaricomycetidae</taxon>
        <taxon>Agaricales</taxon>
        <taxon>Marasmiineae</taxon>
        <taxon>Omphalotaceae</taxon>
        <taxon>Rhodocollybia</taxon>
    </lineage>
</organism>
<evidence type="ECO:0000313" key="2">
    <source>
        <dbReference type="EMBL" id="KAF9062016.1"/>
    </source>
</evidence>
<sequence>MSHGHSTGQYRDTSSFEEDDDFPLPAHASSRSNSRPNSPPSITQDSGPVDSDADTWL</sequence>
<gene>
    <name evidence="2" type="ORF">BDP27DRAFT_1428368</name>
</gene>
<dbReference type="Proteomes" id="UP000772434">
    <property type="component" value="Unassembled WGS sequence"/>
</dbReference>
<proteinExistence type="predicted"/>
<reference evidence="2" key="1">
    <citation type="submission" date="2020-11" db="EMBL/GenBank/DDBJ databases">
        <authorList>
            <consortium name="DOE Joint Genome Institute"/>
            <person name="Ahrendt S."/>
            <person name="Riley R."/>
            <person name="Andreopoulos W."/>
            <person name="Labutti K."/>
            <person name="Pangilinan J."/>
            <person name="Ruiz-Duenas F.J."/>
            <person name="Barrasa J.M."/>
            <person name="Sanchez-Garcia M."/>
            <person name="Camarero S."/>
            <person name="Miyauchi S."/>
            <person name="Serrano A."/>
            <person name="Linde D."/>
            <person name="Babiker R."/>
            <person name="Drula E."/>
            <person name="Ayuso-Fernandez I."/>
            <person name="Pacheco R."/>
            <person name="Padilla G."/>
            <person name="Ferreira P."/>
            <person name="Barriuso J."/>
            <person name="Kellner H."/>
            <person name="Castanera R."/>
            <person name="Alfaro M."/>
            <person name="Ramirez L."/>
            <person name="Pisabarro A.G."/>
            <person name="Kuo A."/>
            <person name="Tritt A."/>
            <person name="Lipzen A."/>
            <person name="He G."/>
            <person name="Yan M."/>
            <person name="Ng V."/>
            <person name="Cullen D."/>
            <person name="Martin F."/>
            <person name="Rosso M.-N."/>
            <person name="Henrissat B."/>
            <person name="Hibbett D."/>
            <person name="Martinez A.T."/>
            <person name="Grigoriev I.V."/>
        </authorList>
    </citation>
    <scope>NUCLEOTIDE SEQUENCE</scope>
    <source>
        <strain evidence="2">AH 40177</strain>
    </source>
</reference>
<feature type="compositionally biased region" description="Polar residues" evidence="1">
    <location>
        <begin position="1"/>
        <end position="13"/>
    </location>
</feature>
<feature type="region of interest" description="Disordered" evidence="1">
    <location>
        <begin position="1"/>
        <end position="57"/>
    </location>
</feature>
<accession>A0A9P5PBK5</accession>
<evidence type="ECO:0000313" key="3">
    <source>
        <dbReference type="Proteomes" id="UP000772434"/>
    </source>
</evidence>
<evidence type="ECO:0000256" key="1">
    <source>
        <dbReference type="SAM" id="MobiDB-lite"/>
    </source>
</evidence>
<name>A0A9P5PBK5_9AGAR</name>
<comment type="caution">
    <text evidence="2">The sequence shown here is derived from an EMBL/GenBank/DDBJ whole genome shotgun (WGS) entry which is preliminary data.</text>
</comment>